<sequence length="92" mass="10518">MEALESAIHHLYSLGWAYNDLNPKNILVNEAEMPVLIDLGSSHQIGKKLTAIRGNKGWIDEDMKDYTTSEKRHGMHALAKIRVWLDKPTFED</sequence>
<evidence type="ECO:0000313" key="3">
    <source>
        <dbReference type="Proteomes" id="UP000799766"/>
    </source>
</evidence>
<dbReference type="GO" id="GO:0004672">
    <property type="term" value="F:protein kinase activity"/>
    <property type="evidence" value="ECO:0007669"/>
    <property type="project" value="InterPro"/>
</dbReference>
<reference evidence="2" key="1">
    <citation type="journal article" date="2020" name="Stud. Mycol.">
        <title>101 Dothideomycetes genomes: a test case for predicting lifestyles and emergence of pathogens.</title>
        <authorList>
            <person name="Haridas S."/>
            <person name="Albert R."/>
            <person name="Binder M."/>
            <person name="Bloem J."/>
            <person name="Labutti K."/>
            <person name="Salamov A."/>
            <person name="Andreopoulos B."/>
            <person name="Baker S."/>
            <person name="Barry K."/>
            <person name="Bills G."/>
            <person name="Bluhm B."/>
            <person name="Cannon C."/>
            <person name="Castanera R."/>
            <person name="Culley D."/>
            <person name="Daum C."/>
            <person name="Ezra D."/>
            <person name="Gonzalez J."/>
            <person name="Henrissat B."/>
            <person name="Kuo A."/>
            <person name="Liang C."/>
            <person name="Lipzen A."/>
            <person name="Lutzoni F."/>
            <person name="Magnuson J."/>
            <person name="Mondo S."/>
            <person name="Nolan M."/>
            <person name="Ohm R."/>
            <person name="Pangilinan J."/>
            <person name="Park H.-J."/>
            <person name="Ramirez L."/>
            <person name="Alfaro M."/>
            <person name="Sun H."/>
            <person name="Tritt A."/>
            <person name="Yoshinaga Y."/>
            <person name="Zwiers L.-H."/>
            <person name="Turgeon B."/>
            <person name="Goodwin S."/>
            <person name="Spatafora J."/>
            <person name="Crous P."/>
            <person name="Grigoriev I."/>
        </authorList>
    </citation>
    <scope>NUCLEOTIDE SEQUENCE</scope>
    <source>
        <strain evidence="2">ATCC 16933</strain>
    </source>
</reference>
<dbReference type="OrthoDB" id="4062651at2759"/>
<dbReference type="SUPFAM" id="SSF56112">
    <property type="entry name" value="Protein kinase-like (PK-like)"/>
    <property type="match status" value="1"/>
</dbReference>
<dbReference type="Gene3D" id="1.10.510.10">
    <property type="entry name" value="Transferase(Phosphotransferase) domain 1"/>
    <property type="match status" value="1"/>
</dbReference>
<protein>
    <recommendedName>
        <fullName evidence="1">Protein kinase domain-containing protein</fullName>
    </recommendedName>
</protein>
<evidence type="ECO:0000313" key="2">
    <source>
        <dbReference type="EMBL" id="KAF2453052.1"/>
    </source>
</evidence>
<dbReference type="InterPro" id="IPR011009">
    <property type="entry name" value="Kinase-like_dom_sf"/>
</dbReference>
<gene>
    <name evidence="2" type="ORF">BDY21DRAFT_357159</name>
</gene>
<feature type="domain" description="Protein kinase" evidence="1">
    <location>
        <begin position="1"/>
        <end position="92"/>
    </location>
</feature>
<dbReference type="InterPro" id="IPR000719">
    <property type="entry name" value="Prot_kinase_dom"/>
</dbReference>
<dbReference type="AlphaFoldDB" id="A0A6A6NMU7"/>
<dbReference type="EMBL" id="MU001700">
    <property type="protein sequence ID" value="KAF2453052.1"/>
    <property type="molecule type" value="Genomic_DNA"/>
</dbReference>
<evidence type="ECO:0000259" key="1">
    <source>
        <dbReference type="PROSITE" id="PS50011"/>
    </source>
</evidence>
<dbReference type="PROSITE" id="PS50011">
    <property type="entry name" value="PROTEIN_KINASE_DOM"/>
    <property type="match status" value="1"/>
</dbReference>
<name>A0A6A6NMU7_9PEZI</name>
<dbReference type="GO" id="GO:0005524">
    <property type="term" value="F:ATP binding"/>
    <property type="evidence" value="ECO:0007669"/>
    <property type="project" value="InterPro"/>
</dbReference>
<organism evidence="2 3">
    <name type="scientific">Lineolata rhizophorae</name>
    <dbReference type="NCBI Taxonomy" id="578093"/>
    <lineage>
        <taxon>Eukaryota</taxon>
        <taxon>Fungi</taxon>
        <taxon>Dikarya</taxon>
        <taxon>Ascomycota</taxon>
        <taxon>Pezizomycotina</taxon>
        <taxon>Dothideomycetes</taxon>
        <taxon>Dothideomycetes incertae sedis</taxon>
        <taxon>Lineolatales</taxon>
        <taxon>Lineolataceae</taxon>
        <taxon>Lineolata</taxon>
    </lineage>
</organism>
<accession>A0A6A6NMU7</accession>
<keyword evidence="3" id="KW-1185">Reference proteome</keyword>
<dbReference type="Proteomes" id="UP000799766">
    <property type="component" value="Unassembled WGS sequence"/>
</dbReference>
<proteinExistence type="predicted"/>